<comment type="caution">
    <text evidence="1">The sequence shown here is derived from an EMBL/GenBank/DDBJ whole genome shotgun (WGS) entry which is preliminary data.</text>
</comment>
<proteinExistence type="predicted"/>
<gene>
    <name evidence="1" type="ORF">BCR44DRAFT_1439172</name>
</gene>
<dbReference type="AlphaFoldDB" id="A0A1Y2HED3"/>
<dbReference type="EMBL" id="MCFL01000040">
    <property type="protein sequence ID" value="ORZ32937.1"/>
    <property type="molecule type" value="Genomic_DNA"/>
</dbReference>
<name>A0A1Y2HED3_9FUNG</name>
<sequence>MCDIIRDTFAAMRELGGDKRESPLTSRLPETMPLARKWASMFDRKTGARQCAHPLERLRIKAATTF</sequence>
<feature type="non-terminal residue" evidence="1">
    <location>
        <position position="66"/>
    </location>
</feature>
<accession>A0A1Y2HED3</accession>
<reference evidence="1 2" key="1">
    <citation type="submission" date="2016-07" db="EMBL/GenBank/DDBJ databases">
        <title>Pervasive Adenine N6-methylation of Active Genes in Fungi.</title>
        <authorList>
            <consortium name="DOE Joint Genome Institute"/>
            <person name="Mondo S.J."/>
            <person name="Dannebaum R.O."/>
            <person name="Kuo R.C."/>
            <person name="Labutti K."/>
            <person name="Haridas S."/>
            <person name="Kuo A."/>
            <person name="Salamov A."/>
            <person name="Ahrendt S.R."/>
            <person name="Lipzen A."/>
            <person name="Sullivan W."/>
            <person name="Andreopoulos W.B."/>
            <person name="Clum A."/>
            <person name="Lindquist E."/>
            <person name="Daum C."/>
            <person name="Ramamoorthy G.K."/>
            <person name="Gryganskyi A."/>
            <person name="Culley D."/>
            <person name="Magnuson J.K."/>
            <person name="James T.Y."/>
            <person name="O'Malley M.A."/>
            <person name="Stajich J.E."/>
            <person name="Spatafora J.W."/>
            <person name="Visel A."/>
            <person name="Grigoriev I.V."/>
        </authorList>
    </citation>
    <scope>NUCLEOTIDE SEQUENCE [LARGE SCALE GENOMIC DNA]</scope>
    <source>
        <strain evidence="1 2">PL171</strain>
    </source>
</reference>
<evidence type="ECO:0000313" key="1">
    <source>
        <dbReference type="EMBL" id="ORZ32937.1"/>
    </source>
</evidence>
<organism evidence="1 2">
    <name type="scientific">Catenaria anguillulae PL171</name>
    <dbReference type="NCBI Taxonomy" id="765915"/>
    <lineage>
        <taxon>Eukaryota</taxon>
        <taxon>Fungi</taxon>
        <taxon>Fungi incertae sedis</taxon>
        <taxon>Blastocladiomycota</taxon>
        <taxon>Blastocladiomycetes</taxon>
        <taxon>Blastocladiales</taxon>
        <taxon>Catenariaceae</taxon>
        <taxon>Catenaria</taxon>
    </lineage>
</organism>
<protein>
    <submittedName>
        <fullName evidence="1">Uncharacterized protein</fullName>
    </submittedName>
</protein>
<evidence type="ECO:0000313" key="2">
    <source>
        <dbReference type="Proteomes" id="UP000193411"/>
    </source>
</evidence>
<dbReference type="Proteomes" id="UP000193411">
    <property type="component" value="Unassembled WGS sequence"/>
</dbReference>
<keyword evidence="2" id="KW-1185">Reference proteome</keyword>